<evidence type="ECO:0000313" key="1">
    <source>
        <dbReference type="EMBL" id="OLO80590.1"/>
    </source>
</evidence>
<dbReference type="RefSeq" id="WP_075407448.1">
    <property type="nucleotide sequence ID" value="NZ_JAPWCK010000005.1"/>
</dbReference>
<comment type="caution">
    <text evidence="1">The sequence shown here is derived from an EMBL/GenBank/DDBJ whole genome shotgun (WGS) entry which is preliminary data.</text>
</comment>
<organism evidence="1 2">
    <name type="scientific">Actinomyces naeslundii</name>
    <dbReference type="NCBI Taxonomy" id="1655"/>
    <lineage>
        <taxon>Bacteria</taxon>
        <taxon>Bacillati</taxon>
        <taxon>Actinomycetota</taxon>
        <taxon>Actinomycetes</taxon>
        <taxon>Actinomycetales</taxon>
        <taxon>Actinomycetaceae</taxon>
        <taxon>Actinomyces</taxon>
    </lineage>
</organism>
<dbReference type="EMBL" id="MSKX01000043">
    <property type="protein sequence ID" value="OLO80590.1"/>
    <property type="molecule type" value="Genomic_DNA"/>
</dbReference>
<name>A0ABX3EYF5_ACTNA</name>
<evidence type="ECO:0008006" key="3">
    <source>
        <dbReference type="Google" id="ProtNLM"/>
    </source>
</evidence>
<evidence type="ECO:0000313" key="2">
    <source>
        <dbReference type="Proteomes" id="UP000186781"/>
    </source>
</evidence>
<reference evidence="1 2" key="1">
    <citation type="submission" date="2016-12" db="EMBL/GenBank/DDBJ databases">
        <title>Genomic comparison of strains in the 'Actinomyces naeslundii' group.</title>
        <authorList>
            <person name="Mughal S.R."/>
            <person name="Do T."/>
            <person name="Gilbert S.C."/>
            <person name="Witherden E.A."/>
            <person name="Didelot X."/>
            <person name="Beighton D."/>
        </authorList>
    </citation>
    <scope>NUCLEOTIDE SEQUENCE [LARGE SCALE GENOMIC DNA]</scope>
    <source>
        <strain evidence="1 2">WE6B-3</strain>
    </source>
</reference>
<sequence length="101" mass="10643">MTLMVRPSSILMMAGLFGDTLLSAATEDADRGMAGPTVITVMAGVRQQLADRVSDRVEYLVVHQSHELSVVLMFLLVEAAAATESGCEAVGVESGGRGPHR</sequence>
<keyword evidence="2" id="KW-1185">Reference proteome</keyword>
<proteinExistence type="predicted"/>
<accession>A0ABX3EYF5</accession>
<protein>
    <recommendedName>
        <fullName evidence="3">Secreted protein</fullName>
    </recommendedName>
</protein>
<dbReference type="Proteomes" id="UP000186781">
    <property type="component" value="Unassembled WGS sequence"/>
</dbReference>
<gene>
    <name evidence="1" type="ORF">BKH13_13165</name>
</gene>